<reference evidence="2" key="1">
    <citation type="submission" date="2023-07" db="EMBL/GenBank/DDBJ databases">
        <title>Whole genome shotgun sequence of Streptomyces achromogenes subsp. rubradiris NBRC 14000.</title>
        <authorList>
            <person name="Komaki H."/>
            <person name="Tamura T."/>
        </authorList>
    </citation>
    <scope>NUCLEOTIDE SEQUENCE [LARGE SCALE GENOMIC DNA]</scope>
    <source>
        <strain evidence="2">NBRC 14000</strain>
    </source>
</reference>
<dbReference type="Proteomes" id="UP000646738">
    <property type="component" value="Unassembled WGS sequence"/>
</dbReference>
<evidence type="ECO:0008006" key="3">
    <source>
        <dbReference type="Google" id="ProtNLM"/>
    </source>
</evidence>
<comment type="caution">
    <text evidence="1">The sequence shown here is derived from an EMBL/GenBank/DDBJ whole genome shotgun (WGS) entry which is preliminary data.</text>
</comment>
<name>A0ABQ3RM92_STRRR</name>
<proteinExistence type="predicted"/>
<sequence>MGRDAALGWVMTALYVAPRRGVTAATARAEPPPADRVGGVGLVVRAGTRGGPRQLCAARTPVAKDVSHTGRA</sequence>
<gene>
    <name evidence="1" type="ORF">Srubr_68220</name>
</gene>
<evidence type="ECO:0000313" key="2">
    <source>
        <dbReference type="Proteomes" id="UP000646738"/>
    </source>
</evidence>
<accession>A0ABQ3RM92</accession>
<evidence type="ECO:0000313" key="1">
    <source>
        <dbReference type="EMBL" id="GHI56976.1"/>
    </source>
</evidence>
<dbReference type="EMBL" id="BNEA01000015">
    <property type="protein sequence ID" value="GHI56976.1"/>
    <property type="molecule type" value="Genomic_DNA"/>
</dbReference>
<organism evidence="1 2">
    <name type="scientific">Streptomyces rubradiris</name>
    <name type="common">Streptomyces achromogenes subsp. rubradiris</name>
    <dbReference type="NCBI Taxonomy" id="285531"/>
    <lineage>
        <taxon>Bacteria</taxon>
        <taxon>Bacillati</taxon>
        <taxon>Actinomycetota</taxon>
        <taxon>Actinomycetes</taxon>
        <taxon>Kitasatosporales</taxon>
        <taxon>Streptomycetaceae</taxon>
        <taxon>Streptomyces</taxon>
    </lineage>
</organism>
<protein>
    <recommendedName>
        <fullName evidence="3">Secreted protein</fullName>
    </recommendedName>
</protein>
<keyword evidence="2" id="KW-1185">Reference proteome</keyword>